<accession>A0ABN8RYB5</accession>
<evidence type="ECO:0000313" key="2">
    <source>
        <dbReference type="Proteomes" id="UP001159405"/>
    </source>
</evidence>
<protein>
    <recommendedName>
        <fullName evidence="3">Reverse transcriptase</fullName>
    </recommendedName>
</protein>
<reference evidence="1 2" key="1">
    <citation type="submission" date="2022-05" db="EMBL/GenBank/DDBJ databases">
        <authorList>
            <consortium name="Genoscope - CEA"/>
            <person name="William W."/>
        </authorList>
    </citation>
    <scope>NUCLEOTIDE SEQUENCE [LARGE SCALE GENOMIC DNA]</scope>
</reference>
<name>A0ABN8RYB5_9CNID</name>
<proteinExistence type="predicted"/>
<feature type="non-terminal residue" evidence="1">
    <location>
        <position position="1"/>
    </location>
</feature>
<dbReference type="Proteomes" id="UP001159405">
    <property type="component" value="Unassembled WGS sequence"/>
</dbReference>
<sequence length="169" mass="19839">ITYERSARKSREKKWVKAEIKAAIFTYWRSIRDDAIRRKNGKLQEHRIMTRRLLRVRWTLAYRQEMVEKSTLSPQDKVKNKCTLTVVKMPEAEETLSGPPGRHIKPLLWERTGLRNIKVVLDATYQARMRKREKRTAAKLSRIADQNMSDRPLPKNCPSWAGRVANGII</sequence>
<gene>
    <name evidence="1" type="ORF">PLOB_00029154</name>
</gene>
<keyword evidence="2" id="KW-1185">Reference proteome</keyword>
<comment type="caution">
    <text evidence="1">The sequence shown here is derived from an EMBL/GenBank/DDBJ whole genome shotgun (WGS) entry which is preliminary data.</text>
</comment>
<organism evidence="1 2">
    <name type="scientific">Porites lobata</name>
    <dbReference type="NCBI Taxonomy" id="104759"/>
    <lineage>
        <taxon>Eukaryota</taxon>
        <taxon>Metazoa</taxon>
        <taxon>Cnidaria</taxon>
        <taxon>Anthozoa</taxon>
        <taxon>Hexacorallia</taxon>
        <taxon>Scleractinia</taxon>
        <taxon>Fungiina</taxon>
        <taxon>Poritidae</taxon>
        <taxon>Porites</taxon>
    </lineage>
</organism>
<dbReference type="EMBL" id="CALNXK010000365">
    <property type="protein sequence ID" value="CAH3183805.1"/>
    <property type="molecule type" value="Genomic_DNA"/>
</dbReference>
<evidence type="ECO:0000313" key="1">
    <source>
        <dbReference type="EMBL" id="CAH3183805.1"/>
    </source>
</evidence>
<evidence type="ECO:0008006" key="3">
    <source>
        <dbReference type="Google" id="ProtNLM"/>
    </source>
</evidence>